<dbReference type="PIRSF" id="PIRSF006386">
    <property type="entry name" value="HCCAis_GSTk"/>
    <property type="match status" value="1"/>
</dbReference>
<evidence type="ECO:0000259" key="3">
    <source>
        <dbReference type="Pfam" id="PF01323"/>
    </source>
</evidence>
<dbReference type="CDD" id="cd03022">
    <property type="entry name" value="DsbA_HCCA_Iso"/>
    <property type="match status" value="1"/>
</dbReference>
<dbReference type="InterPro" id="IPR044087">
    <property type="entry name" value="NahD-like"/>
</dbReference>
<dbReference type="InterPro" id="IPR051924">
    <property type="entry name" value="GST_Kappa/NadH"/>
</dbReference>
<dbReference type="GO" id="GO:0004364">
    <property type="term" value="F:glutathione transferase activity"/>
    <property type="evidence" value="ECO:0007669"/>
    <property type="project" value="TreeGrafter"/>
</dbReference>
<dbReference type="EMBL" id="LT670844">
    <property type="protein sequence ID" value="SHK99533.1"/>
    <property type="molecule type" value="Genomic_DNA"/>
</dbReference>
<feature type="active site" description="Nucleophile" evidence="2">
    <location>
        <position position="13"/>
    </location>
</feature>
<evidence type="ECO:0000256" key="2">
    <source>
        <dbReference type="PIRSR" id="PIRSR006386-1"/>
    </source>
</evidence>
<proteinExistence type="inferred from homology"/>
<organism evidence="4 5">
    <name type="scientific">Bradyrhizobium lablabi</name>
    <dbReference type="NCBI Taxonomy" id="722472"/>
    <lineage>
        <taxon>Bacteria</taxon>
        <taxon>Pseudomonadati</taxon>
        <taxon>Pseudomonadota</taxon>
        <taxon>Alphaproteobacteria</taxon>
        <taxon>Hyphomicrobiales</taxon>
        <taxon>Nitrobacteraceae</taxon>
        <taxon>Bradyrhizobium</taxon>
    </lineage>
</organism>
<dbReference type="PANTHER" id="PTHR42943">
    <property type="entry name" value="GLUTATHIONE S-TRANSFERASE KAPPA"/>
    <property type="match status" value="1"/>
</dbReference>
<dbReference type="InterPro" id="IPR001853">
    <property type="entry name" value="DSBA-like_thioredoxin_dom"/>
</dbReference>
<evidence type="ECO:0000313" key="5">
    <source>
        <dbReference type="Proteomes" id="UP000189935"/>
    </source>
</evidence>
<dbReference type="AlphaFoldDB" id="A0A1M6X0U4"/>
<dbReference type="Gene3D" id="3.40.30.10">
    <property type="entry name" value="Glutaredoxin"/>
    <property type="match status" value="1"/>
</dbReference>
<dbReference type="EC" id="5.99.1.4" evidence="1"/>
<protein>
    <recommendedName>
        <fullName evidence="1">2-hydroxychromene-2-carboxylate isomerase</fullName>
        <ecNumber evidence="1">5.99.1.4</ecNumber>
    </recommendedName>
</protein>
<evidence type="ECO:0000256" key="1">
    <source>
        <dbReference type="PIRNR" id="PIRNR006386"/>
    </source>
</evidence>
<accession>A0A1M6X0U4</accession>
<dbReference type="InterPro" id="IPR036249">
    <property type="entry name" value="Thioredoxin-like_sf"/>
</dbReference>
<comment type="similarity">
    <text evidence="1">Belongs to the GST superfamily. NadH family.</text>
</comment>
<dbReference type="Pfam" id="PF01323">
    <property type="entry name" value="DSBA"/>
    <property type="match status" value="1"/>
</dbReference>
<dbReference type="GO" id="GO:0004602">
    <property type="term" value="F:glutathione peroxidase activity"/>
    <property type="evidence" value="ECO:0007669"/>
    <property type="project" value="TreeGrafter"/>
</dbReference>
<dbReference type="Proteomes" id="UP000189935">
    <property type="component" value="Chromosome I"/>
</dbReference>
<sequence length="207" mass="23390">MSRQVDYYFSLQSPWAYIGHKMFRDIAATYDIKINHKPVVLVDLFSETGGLPLLKRHPVRQRYRMVELQRWRDKRGLKFHLQPANWPFNARLADGVVIAALEAGHDPDPFLRRAFPAVWEDQLNLADPATLAKIADDAGLPGKALVERSGSDEISAAYEQNRQDALAADVFGSPVYVLDGEVFWGQDRIELLADALKSGRAPYRSQV</sequence>
<dbReference type="OrthoDB" id="5244108at2"/>
<dbReference type="GO" id="GO:0018845">
    <property type="term" value="F:2-hydroxychromene-2-carboxylate isomerase activity"/>
    <property type="evidence" value="ECO:0007669"/>
    <property type="project" value="UniProtKB-UniRule"/>
</dbReference>
<reference evidence="4 5" key="1">
    <citation type="submission" date="2016-11" db="EMBL/GenBank/DDBJ databases">
        <authorList>
            <person name="Jaros S."/>
            <person name="Januszkiewicz K."/>
            <person name="Wedrychowicz H."/>
        </authorList>
    </citation>
    <scope>NUCLEOTIDE SEQUENCE [LARGE SCALE GENOMIC DNA]</scope>
    <source>
        <strain evidence="4 5">GAS499</strain>
    </source>
</reference>
<dbReference type="PANTHER" id="PTHR42943:SF13">
    <property type="entry name" value="GLUTATHIONE S-TRANSFERASE KAPPA-RELATED"/>
    <property type="match status" value="1"/>
</dbReference>
<name>A0A1M6X0U4_9BRAD</name>
<dbReference type="RefSeq" id="WP_079541938.1">
    <property type="nucleotide sequence ID" value="NZ_LT670844.1"/>
</dbReference>
<dbReference type="InterPro" id="IPR014440">
    <property type="entry name" value="HCCAis_GSTk"/>
</dbReference>
<comment type="catalytic activity">
    <reaction evidence="1">
        <text>2-hydroxychromene-2-carboxylate = (3E)-4-(2-hydroxyphenyl)-2-oxobut-3-enoate</text>
        <dbReference type="Rhea" id="RHEA:27401"/>
        <dbReference type="ChEBI" id="CHEBI:59350"/>
        <dbReference type="ChEBI" id="CHEBI:59353"/>
        <dbReference type="EC" id="5.99.1.4"/>
    </reaction>
</comment>
<keyword evidence="1 4" id="KW-0413">Isomerase</keyword>
<gene>
    <name evidence="4" type="ORF">SAMN05444159_4726</name>
</gene>
<feature type="domain" description="DSBA-like thioredoxin" evidence="3">
    <location>
        <begin position="4"/>
        <end position="197"/>
    </location>
</feature>
<evidence type="ECO:0000313" key="4">
    <source>
        <dbReference type="EMBL" id="SHK99533.1"/>
    </source>
</evidence>
<dbReference type="SUPFAM" id="SSF52833">
    <property type="entry name" value="Thioredoxin-like"/>
    <property type="match status" value="1"/>
</dbReference>
<dbReference type="GO" id="GO:1901170">
    <property type="term" value="P:naphthalene catabolic process"/>
    <property type="evidence" value="ECO:0007669"/>
    <property type="project" value="InterPro"/>
</dbReference>
<dbReference type="GO" id="GO:0006749">
    <property type="term" value="P:glutathione metabolic process"/>
    <property type="evidence" value="ECO:0007669"/>
    <property type="project" value="TreeGrafter"/>
</dbReference>